<dbReference type="GO" id="GO:0003735">
    <property type="term" value="F:structural constituent of ribosome"/>
    <property type="evidence" value="ECO:0007669"/>
    <property type="project" value="InterPro"/>
</dbReference>
<evidence type="ECO:0000313" key="7">
    <source>
        <dbReference type="Proteomes" id="UP000177481"/>
    </source>
</evidence>
<evidence type="ECO:0000256" key="4">
    <source>
        <dbReference type="ARBA" id="ARBA00035204"/>
    </source>
</evidence>
<dbReference type="GO" id="GO:0005840">
    <property type="term" value="C:ribosome"/>
    <property type="evidence" value="ECO:0007669"/>
    <property type="project" value="UniProtKB-KW"/>
</dbReference>
<evidence type="ECO:0000256" key="5">
    <source>
        <dbReference type="ARBA" id="ARBA00035476"/>
    </source>
</evidence>
<evidence type="ECO:0000256" key="2">
    <source>
        <dbReference type="ARBA" id="ARBA00022980"/>
    </source>
</evidence>
<dbReference type="Gene3D" id="1.10.287.310">
    <property type="match status" value="1"/>
</dbReference>
<sequence length="73" mass="8517">MSKKTEFLRQARLLTASQLAAKINQSRKTLLEQRQERVLGKLKNFRAIERVRKEIAQLHSILDEKVTANITEK</sequence>
<dbReference type="InterPro" id="IPR036049">
    <property type="entry name" value="Ribosomal_uL29_sf"/>
</dbReference>
<dbReference type="InterPro" id="IPR001854">
    <property type="entry name" value="Ribosomal_uL29"/>
</dbReference>
<reference evidence="6 7" key="1">
    <citation type="journal article" date="2016" name="Nat. Commun.">
        <title>Thousands of microbial genomes shed light on interconnected biogeochemical processes in an aquifer system.</title>
        <authorList>
            <person name="Anantharaman K."/>
            <person name="Brown C.T."/>
            <person name="Hug L.A."/>
            <person name="Sharon I."/>
            <person name="Castelle C.J."/>
            <person name="Probst A.J."/>
            <person name="Thomas B.C."/>
            <person name="Singh A."/>
            <person name="Wilkins M.J."/>
            <person name="Karaoz U."/>
            <person name="Brodie E.L."/>
            <person name="Williams K.H."/>
            <person name="Hubbard S.S."/>
            <person name="Banfield J.F."/>
        </authorList>
    </citation>
    <scope>NUCLEOTIDE SEQUENCE [LARGE SCALE GENOMIC DNA]</scope>
</reference>
<keyword evidence="2 6" id="KW-0689">Ribosomal protein</keyword>
<dbReference type="EMBL" id="MEZX01000002">
    <property type="protein sequence ID" value="OGD64909.1"/>
    <property type="molecule type" value="Genomic_DNA"/>
</dbReference>
<gene>
    <name evidence="6" type="ORF">A3A71_02590</name>
</gene>
<comment type="caution">
    <text evidence="6">The sequence shown here is derived from an EMBL/GenBank/DDBJ whole genome shotgun (WGS) entry which is preliminary data.</text>
</comment>
<proteinExistence type="inferred from homology"/>
<dbReference type="GO" id="GO:0006412">
    <property type="term" value="P:translation"/>
    <property type="evidence" value="ECO:0007669"/>
    <property type="project" value="InterPro"/>
</dbReference>
<protein>
    <recommendedName>
        <fullName evidence="4">Large ribosomal subunit protein uL29</fullName>
    </recommendedName>
    <alternativeName>
        <fullName evidence="5">50S ribosomal protein L29</fullName>
    </alternativeName>
</protein>
<evidence type="ECO:0000313" key="6">
    <source>
        <dbReference type="EMBL" id="OGD64909.1"/>
    </source>
</evidence>
<evidence type="ECO:0000256" key="3">
    <source>
        <dbReference type="ARBA" id="ARBA00023274"/>
    </source>
</evidence>
<accession>A0A1F5EBW6</accession>
<dbReference type="Pfam" id="PF00831">
    <property type="entry name" value="Ribosomal_L29"/>
    <property type="match status" value="1"/>
</dbReference>
<dbReference type="Proteomes" id="UP000177481">
    <property type="component" value="Unassembled WGS sequence"/>
</dbReference>
<dbReference type="SUPFAM" id="SSF46561">
    <property type="entry name" value="Ribosomal protein L29 (L29p)"/>
    <property type="match status" value="1"/>
</dbReference>
<keyword evidence="3" id="KW-0687">Ribonucleoprotein</keyword>
<name>A0A1F5EBW6_9BACT</name>
<dbReference type="NCBIfam" id="TIGR00012">
    <property type="entry name" value="L29"/>
    <property type="match status" value="1"/>
</dbReference>
<dbReference type="STRING" id="1797471.A3A71_02590"/>
<dbReference type="AlphaFoldDB" id="A0A1F5EBW6"/>
<comment type="similarity">
    <text evidence="1">Belongs to the universal ribosomal protein uL29 family.</text>
</comment>
<dbReference type="GO" id="GO:1990904">
    <property type="term" value="C:ribonucleoprotein complex"/>
    <property type="evidence" value="ECO:0007669"/>
    <property type="project" value="UniProtKB-KW"/>
</dbReference>
<evidence type="ECO:0000256" key="1">
    <source>
        <dbReference type="ARBA" id="ARBA00009254"/>
    </source>
</evidence>
<organism evidence="6 7">
    <name type="scientific">Candidatus Berkelbacteria bacterium RIFCSPLOWO2_01_FULL_50_28</name>
    <dbReference type="NCBI Taxonomy" id="1797471"/>
    <lineage>
        <taxon>Bacteria</taxon>
        <taxon>Candidatus Berkelbacteria</taxon>
    </lineage>
</organism>